<comment type="pathway">
    <text evidence="1 6">Cell wall biogenesis; peptidoglycan biosynthesis.</text>
</comment>
<dbReference type="RefSeq" id="WP_281873465.1">
    <property type="nucleotide sequence ID" value="NZ_BSBO01000030.1"/>
</dbReference>
<feature type="compositionally biased region" description="Acidic residues" evidence="7">
    <location>
        <begin position="58"/>
        <end position="69"/>
    </location>
</feature>
<dbReference type="GO" id="GO:0071972">
    <property type="term" value="F:peptidoglycan L,D-transpeptidase activity"/>
    <property type="evidence" value="ECO:0007669"/>
    <property type="project" value="TreeGrafter"/>
</dbReference>
<dbReference type="GO" id="GO:0016740">
    <property type="term" value="F:transferase activity"/>
    <property type="evidence" value="ECO:0007669"/>
    <property type="project" value="UniProtKB-KW"/>
</dbReference>
<comment type="caution">
    <text evidence="10">The sequence shown here is derived from an EMBL/GenBank/DDBJ whole genome shotgun (WGS) entry which is preliminary data.</text>
</comment>
<feature type="signal peptide" evidence="8">
    <location>
        <begin position="1"/>
        <end position="28"/>
    </location>
</feature>
<reference evidence="10 11" key="1">
    <citation type="journal article" date="2023" name="Int. J. Syst. Evol. Microbiol.">
        <title>Sellimonas catena sp. nov., isolated from human faeces.</title>
        <authorList>
            <person name="Hisatomi A."/>
            <person name="Ohkuma M."/>
            <person name="Sakamoto M."/>
        </authorList>
    </citation>
    <scope>NUCLEOTIDE SEQUENCE [LARGE SCALE GENOMIC DNA]</scope>
    <source>
        <strain evidence="10 11">12EGH17</strain>
    </source>
</reference>
<sequence length="779" mass="86173">MNVKKFMKRMTGVILSLTMIMGSFSVQAADSSINTTDTAVLSEQEAENPAESGQEILIESEDSQAEETVEPSGETGDQSVADKQEETGETDSDIDVQEPVKNTENQTDTASESEAVSEESEAAEVPQVQAEETEEVSTPHIFYQSQVQTDGWQDEVQDGATSGTVGEYKRMETLKIRLEDQSYKGSVEYRSHVQNLGWESAWAKDGAASGTVGKGLRLEAVQIRLTGEMAQHYDIYYRVHAQEFGWLGWAKNGESAGTAAFSYRLEGIQIVLVEKGGQAPGNTADAFWQRPSVYYQSHVQSIGWQKEVKNGGISGTVGQYKRMESVKLRLTDQAYSGNIEYRSHIQNLGWESSWKANGAMSGTTAKALRLEAIQIRLTGEMAQRFDVYYRVHAEQFGWLGWAKNGESAGTAGFGYRLEGLQVVLVVKGKAAPGSTASAFHQLPSVYYQTHVQNDGWKSEVKDGGTGGTVGQYKRMESIKIRLANQDISGNIEYRSHIQNLGWESSWKKNGALSGTTGKSLRLEAIQIRLTGNMAKYFDIYYRVHAQQYGWLGWAKNGASAGTEGCSYRLEAVQIRLVKKGAAAPGSTSRPFVKSKNGWYYENGYKYYYKSGVRQTDIRNIIGKQSSYLIKINKQMSCVTVYAKDGSRGYIIPVVAFACSPGAGTPTGTFHTSDKYRWHALYGAQGQWCTRITGHILFHSLPYTHFNNRTMMPNQYNRLGTWASSGCIRLRAIDAKWIYDNCASGTTVTIYNSSAAGPLGKPVYAKIPAYQNWDPTDPTI</sequence>
<feature type="active site" description="Nucleophile" evidence="6">
    <location>
        <position position="726"/>
    </location>
</feature>
<evidence type="ECO:0000256" key="2">
    <source>
        <dbReference type="ARBA" id="ARBA00022679"/>
    </source>
</evidence>
<dbReference type="PANTHER" id="PTHR30582">
    <property type="entry name" value="L,D-TRANSPEPTIDASE"/>
    <property type="match status" value="1"/>
</dbReference>
<evidence type="ECO:0000256" key="1">
    <source>
        <dbReference type="ARBA" id="ARBA00004752"/>
    </source>
</evidence>
<dbReference type="GO" id="GO:0008360">
    <property type="term" value="P:regulation of cell shape"/>
    <property type="evidence" value="ECO:0007669"/>
    <property type="project" value="UniProtKB-UniRule"/>
</dbReference>
<organism evidence="10 11">
    <name type="scientific">Sellimonas catena</name>
    <dbReference type="NCBI Taxonomy" id="2994035"/>
    <lineage>
        <taxon>Bacteria</taxon>
        <taxon>Bacillati</taxon>
        <taxon>Bacillota</taxon>
        <taxon>Clostridia</taxon>
        <taxon>Lachnospirales</taxon>
        <taxon>Lachnospiraceae</taxon>
        <taxon>Sellimonas</taxon>
    </lineage>
</organism>
<keyword evidence="11" id="KW-1185">Reference proteome</keyword>
<feature type="compositionally biased region" description="Acidic residues" evidence="7">
    <location>
        <begin position="87"/>
        <end position="96"/>
    </location>
</feature>
<keyword evidence="3 6" id="KW-0133">Cell shape</keyword>
<dbReference type="SMART" id="SM00728">
    <property type="entry name" value="ChW"/>
    <property type="match status" value="9"/>
</dbReference>
<evidence type="ECO:0000256" key="7">
    <source>
        <dbReference type="SAM" id="MobiDB-lite"/>
    </source>
</evidence>
<accession>A0A9W6C7T0</accession>
<dbReference type="Gene3D" id="2.40.440.10">
    <property type="entry name" value="L,D-transpeptidase catalytic domain-like"/>
    <property type="match status" value="1"/>
</dbReference>
<evidence type="ECO:0000256" key="8">
    <source>
        <dbReference type="SAM" id="SignalP"/>
    </source>
</evidence>
<keyword evidence="2" id="KW-0808">Transferase</keyword>
<evidence type="ECO:0000259" key="9">
    <source>
        <dbReference type="PROSITE" id="PS52029"/>
    </source>
</evidence>
<dbReference type="Proteomes" id="UP001145145">
    <property type="component" value="Unassembled WGS sequence"/>
</dbReference>
<dbReference type="SUPFAM" id="SSF141523">
    <property type="entry name" value="L,D-transpeptidase catalytic domain-like"/>
    <property type="match status" value="1"/>
</dbReference>
<dbReference type="Pfam" id="PF07538">
    <property type="entry name" value="ChW"/>
    <property type="match status" value="9"/>
</dbReference>
<dbReference type="AlphaFoldDB" id="A0A9W6C7T0"/>
<keyword evidence="5 6" id="KW-0961">Cell wall biogenesis/degradation</keyword>
<dbReference type="InterPro" id="IPR050979">
    <property type="entry name" value="LD-transpeptidase"/>
</dbReference>
<evidence type="ECO:0000256" key="5">
    <source>
        <dbReference type="ARBA" id="ARBA00023316"/>
    </source>
</evidence>
<dbReference type="GO" id="GO:0071555">
    <property type="term" value="P:cell wall organization"/>
    <property type="evidence" value="ECO:0007669"/>
    <property type="project" value="UniProtKB-UniRule"/>
</dbReference>
<name>A0A9W6C7T0_9FIRM</name>
<feature type="region of interest" description="Disordered" evidence="7">
    <location>
        <begin position="35"/>
        <end position="139"/>
    </location>
</feature>
<dbReference type="PANTHER" id="PTHR30582:SF2">
    <property type="entry name" value="L,D-TRANSPEPTIDASE YCIB-RELATED"/>
    <property type="match status" value="1"/>
</dbReference>
<feature type="active site" description="Proton donor/acceptor" evidence="6">
    <location>
        <position position="698"/>
    </location>
</feature>
<dbReference type="CDD" id="cd16913">
    <property type="entry name" value="YkuD_like"/>
    <property type="match status" value="1"/>
</dbReference>
<dbReference type="PROSITE" id="PS52029">
    <property type="entry name" value="LD_TPASE"/>
    <property type="match status" value="1"/>
</dbReference>
<proteinExistence type="predicted"/>
<dbReference type="InterPro" id="IPR005490">
    <property type="entry name" value="LD_TPept_cat_dom"/>
</dbReference>
<evidence type="ECO:0000313" key="10">
    <source>
        <dbReference type="EMBL" id="GLG05523.1"/>
    </source>
</evidence>
<evidence type="ECO:0000313" key="11">
    <source>
        <dbReference type="Proteomes" id="UP001145145"/>
    </source>
</evidence>
<keyword evidence="8" id="KW-0732">Signal</keyword>
<gene>
    <name evidence="10" type="ORF">Selli1_26970</name>
</gene>
<evidence type="ECO:0000256" key="4">
    <source>
        <dbReference type="ARBA" id="ARBA00022984"/>
    </source>
</evidence>
<dbReference type="InterPro" id="IPR038063">
    <property type="entry name" value="Transpep_catalytic_dom"/>
</dbReference>
<dbReference type="InterPro" id="IPR006637">
    <property type="entry name" value="ChW"/>
</dbReference>
<dbReference type="GO" id="GO:0005576">
    <property type="term" value="C:extracellular region"/>
    <property type="evidence" value="ECO:0007669"/>
    <property type="project" value="TreeGrafter"/>
</dbReference>
<evidence type="ECO:0000256" key="3">
    <source>
        <dbReference type="ARBA" id="ARBA00022960"/>
    </source>
</evidence>
<evidence type="ECO:0000256" key="6">
    <source>
        <dbReference type="PROSITE-ProRule" id="PRU01373"/>
    </source>
</evidence>
<dbReference type="GO" id="GO:0018104">
    <property type="term" value="P:peptidoglycan-protein cross-linking"/>
    <property type="evidence" value="ECO:0007669"/>
    <property type="project" value="TreeGrafter"/>
</dbReference>
<keyword evidence="4 6" id="KW-0573">Peptidoglycan synthesis</keyword>
<dbReference type="EMBL" id="BSBO01000030">
    <property type="protein sequence ID" value="GLG05523.1"/>
    <property type="molecule type" value="Genomic_DNA"/>
</dbReference>
<feature type="domain" description="L,D-TPase catalytic" evidence="9">
    <location>
        <begin position="627"/>
        <end position="750"/>
    </location>
</feature>
<protein>
    <recommendedName>
        <fullName evidence="9">L,D-TPase catalytic domain-containing protein</fullName>
    </recommendedName>
</protein>
<feature type="chain" id="PRO_5040810700" description="L,D-TPase catalytic domain-containing protein" evidence="8">
    <location>
        <begin position="29"/>
        <end position="779"/>
    </location>
</feature>
<dbReference type="Pfam" id="PF03734">
    <property type="entry name" value="YkuD"/>
    <property type="match status" value="1"/>
</dbReference>